<name>A0ABV0XNC2_9TELE</name>
<dbReference type="Proteomes" id="UP001469553">
    <property type="component" value="Unassembled WGS sequence"/>
</dbReference>
<evidence type="ECO:0000313" key="1">
    <source>
        <dbReference type="EMBL" id="MEQ2282953.1"/>
    </source>
</evidence>
<protein>
    <submittedName>
        <fullName evidence="1">Uncharacterized protein</fullName>
    </submittedName>
</protein>
<dbReference type="EMBL" id="JAHRIP010009697">
    <property type="protein sequence ID" value="MEQ2282953.1"/>
    <property type="molecule type" value="Genomic_DNA"/>
</dbReference>
<comment type="caution">
    <text evidence="1">The sequence shown here is derived from an EMBL/GenBank/DDBJ whole genome shotgun (WGS) entry which is preliminary data.</text>
</comment>
<sequence length="102" mass="11515">MCFLTGKNCVVLSHVYSRARLCSTGRVNKPQPAERALRKAQIDIKDRGKDEGRKVGSINILLAQVNRNTKDNIAFSRTSFNCSVYIKLEESYAVVLQLHFTL</sequence>
<proteinExistence type="predicted"/>
<accession>A0ABV0XNC2</accession>
<organism evidence="1 2">
    <name type="scientific">Ameca splendens</name>
    <dbReference type="NCBI Taxonomy" id="208324"/>
    <lineage>
        <taxon>Eukaryota</taxon>
        <taxon>Metazoa</taxon>
        <taxon>Chordata</taxon>
        <taxon>Craniata</taxon>
        <taxon>Vertebrata</taxon>
        <taxon>Euteleostomi</taxon>
        <taxon>Actinopterygii</taxon>
        <taxon>Neopterygii</taxon>
        <taxon>Teleostei</taxon>
        <taxon>Neoteleostei</taxon>
        <taxon>Acanthomorphata</taxon>
        <taxon>Ovalentaria</taxon>
        <taxon>Atherinomorphae</taxon>
        <taxon>Cyprinodontiformes</taxon>
        <taxon>Goodeidae</taxon>
        <taxon>Ameca</taxon>
    </lineage>
</organism>
<reference evidence="1 2" key="1">
    <citation type="submission" date="2021-06" db="EMBL/GenBank/DDBJ databases">
        <authorList>
            <person name="Palmer J.M."/>
        </authorList>
    </citation>
    <scope>NUCLEOTIDE SEQUENCE [LARGE SCALE GENOMIC DNA]</scope>
    <source>
        <strain evidence="1 2">AS_MEX2019</strain>
        <tissue evidence="1">Muscle</tissue>
    </source>
</reference>
<gene>
    <name evidence="1" type="ORF">AMECASPLE_006167</name>
</gene>
<keyword evidence="2" id="KW-1185">Reference proteome</keyword>
<evidence type="ECO:0000313" key="2">
    <source>
        <dbReference type="Proteomes" id="UP001469553"/>
    </source>
</evidence>